<proteinExistence type="predicted"/>
<keyword evidence="3" id="KW-0378">Hydrolase</keyword>
<dbReference type="InterPro" id="IPR050742">
    <property type="entry name" value="Helicase_Restrict-Modif_Enz"/>
</dbReference>
<dbReference type="InterPro" id="IPR001650">
    <property type="entry name" value="Helicase_C-like"/>
</dbReference>
<dbReference type="PANTHER" id="PTHR47396">
    <property type="entry name" value="TYPE I RESTRICTION ENZYME ECOKI R PROTEIN"/>
    <property type="match status" value="1"/>
</dbReference>
<comment type="caution">
    <text evidence="3">The sequence shown here is derived from an EMBL/GenBank/DDBJ whole genome shotgun (WGS) entry which is preliminary data.</text>
</comment>
<dbReference type="SMART" id="SM00487">
    <property type="entry name" value="DEXDc"/>
    <property type="match status" value="1"/>
</dbReference>
<name>A0A292YQ70_9BACL</name>
<dbReference type="Pfam" id="PF00271">
    <property type="entry name" value="Helicase_C"/>
    <property type="match status" value="1"/>
</dbReference>
<feature type="domain" description="Helicase ATP-binding" evidence="1">
    <location>
        <begin position="332"/>
        <end position="482"/>
    </location>
</feature>
<dbReference type="CDD" id="cd17926">
    <property type="entry name" value="DEXHc_RE"/>
    <property type="match status" value="1"/>
</dbReference>
<organism evidence="3 4">
    <name type="scientific">Effusibacillus lacus</name>
    <dbReference type="NCBI Taxonomy" id="1348429"/>
    <lineage>
        <taxon>Bacteria</taxon>
        <taxon>Bacillati</taxon>
        <taxon>Bacillota</taxon>
        <taxon>Bacilli</taxon>
        <taxon>Bacillales</taxon>
        <taxon>Alicyclobacillaceae</taxon>
        <taxon>Effusibacillus</taxon>
    </lineage>
</organism>
<accession>A0A292YQ70</accession>
<reference evidence="4" key="1">
    <citation type="submission" date="2017-07" db="EMBL/GenBank/DDBJ databases">
        <title>Draft genome sequence of Effusibacillus lacus strain skLN1.</title>
        <authorList>
            <person name="Watanabe M."/>
            <person name="Kojima H."/>
            <person name="Fukui M."/>
        </authorList>
    </citation>
    <scope>NUCLEOTIDE SEQUENCE [LARGE SCALE GENOMIC DNA]</scope>
    <source>
        <strain evidence="4">skLN1</strain>
    </source>
</reference>
<dbReference type="PANTHER" id="PTHR47396:SF1">
    <property type="entry name" value="ATP-DEPENDENT HELICASE IRC3-RELATED"/>
    <property type="match status" value="1"/>
</dbReference>
<dbReference type="CDD" id="cd18785">
    <property type="entry name" value="SF2_C"/>
    <property type="match status" value="1"/>
</dbReference>
<dbReference type="PROSITE" id="PS51194">
    <property type="entry name" value="HELICASE_CTER"/>
    <property type="match status" value="1"/>
</dbReference>
<dbReference type="InterPro" id="IPR027417">
    <property type="entry name" value="P-loop_NTPase"/>
</dbReference>
<dbReference type="EMBL" id="BDUF01000076">
    <property type="protein sequence ID" value="GAX91051.1"/>
    <property type="molecule type" value="Genomic_DNA"/>
</dbReference>
<evidence type="ECO:0000259" key="2">
    <source>
        <dbReference type="PROSITE" id="PS51194"/>
    </source>
</evidence>
<evidence type="ECO:0000259" key="1">
    <source>
        <dbReference type="PROSITE" id="PS51192"/>
    </source>
</evidence>
<feature type="domain" description="Helicase C-terminal" evidence="2">
    <location>
        <begin position="535"/>
        <end position="686"/>
    </location>
</feature>
<dbReference type="Pfam" id="PF04851">
    <property type="entry name" value="ResIII"/>
    <property type="match status" value="1"/>
</dbReference>
<dbReference type="GO" id="GO:0016787">
    <property type="term" value="F:hydrolase activity"/>
    <property type="evidence" value="ECO:0007669"/>
    <property type="project" value="InterPro"/>
</dbReference>
<dbReference type="GO" id="GO:0005829">
    <property type="term" value="C:cytosol"/>
    <property type="evidence" value="ECO:0007669"/>
    <property type="project" value="TreeGrafter"/>
</dbReference>
<protein>
    <submittedName>
        <fullName evidence="3">Helicase</fullName>
    </submittedName>
</protein>
<evidence type="ECO:0000313" key="3">
    <source>
        <dbReference type="EMBL" id="GAX91051.1"/>
    </source>
</evidence>
<dbReference type="SUPFAM" id="SSF52540">
    <property type="entry name" value="P-loop containing nucleoside triphosphate hydrolases"/>
    <property type="match status" value="2"/>
</dbReference>
<dbReference type="AlphaFoldDB" id="A0A292YQ70"/>
<dbReference type="GO" id="GO:0005524">
    <property type="term" value="F:ATP binding"/>
    <property type="evidence" value="ECO:0007669"/>
    <property type="project" value="InterPro"/>
</dbReference>
<sequence length="686" mass="77740">MPMTDQVSFDHLKGRHTIGIYPLLPDETCWFLAVDFDKTTWKEDSSCFLETCKQMKIPAALERSRSGNGAHVWIFFDNPVLASLARQLGCLILTRTMDKRYQIGLDSYDRLFPNQDTMPKGGFGNLIALPLHGNSGQYGNTLFLDDNHSPYQDQWLFLSTLNKMKADEVERIVQEESFKGSILGVNQTLVNDQEDFEVSLFQGPGFDKKIGDRIEGPFPSKVKIVQSNLIYIDKTGLPPSMINRILRIAAFPNPEFYKAQAMRLSTFGKPRVINCAEEHDRNLALPRGCLDQVLELLKDHNIQADFSDKRNPGNPIKVHFKGELTPLQDLAAKALLKHDNGILSATTAFGKTVVASYLIAARKVNTLVLVHRKQLMEQWRERLAAFLDIPLKEIGLIGGGKDKRGGLIDVAMLQSVNFRGVVKDFVAEYGQVIVDECHHLSAFSFEQVLRQVKAKYVTGLTATPIRQDGHHPIVMMQCGPIRFRVDAKSQATARPFEHVVIPRYTSFSLPEPNEKAGIHQIYEALALDENRNTLIFDDLLMALDEGRSPLLLTERTAHVEYFANRLKGFAKNVIVLRGGMGNKQRQQVVDKLQRIPDGEERVLIATGRFIGEGFDDPRLDTLFLAMPISWKGTLQQYAGRLHRLHSNKRVVRIYDYVDSHIPVLKRMYEKRMQGYRDMGYQTETKG</sequence>
<dbReference type="GO" id="GO:0003677">
    <property type="term" value="F:DNA binding"/>
    <property type="evidence" value="ECO:0007669"/>
    <property type="project" value="InterPro"/>
</dbReference>
<evidence type="ECO:0000313" key="4">
    <source>
        <dbReference type="Proteomes" id="UP000217785"/>
    </source>
</evidence>
<dbReference type="Pfam" id="PF22548">
    <property type="entry name" value="AEP-TOTE"/>
    <property type="match status" value="1"/>
</dbReference>
<dbReference type="InterPro" id="IPR006935">
    <property type="entry name" value="Helicase/UvrB_N"/>
</dbReference>
<keyword evidence="4" id="KW-1185">Reference proteome</keyword>
<dbReference type="InterPro" id="IPR054347">
    <property type="entry name" value="TOTE_primase"/>
</dbReference>
<dbReference type="Proteomes" id="UP000217785">
    <property type="component" value="Unassembled WGS sequence"/>
</dbReference>
<keyword evidence="3" id="KW-0067">ATP-binding</keyword>
<dbReference type="Gene3D" id="3.40.50.300">
    <property type="entry name" value="P-loop containing nucleotide triphosphate hydrolases"/>
    <property type="match status" value="2"/>
</dbReference>
<dbReference type="PROSITE" id="PS51192">
    <property type="entry name" value="HELICASE_ATP_BIND_1"/>
    <property type="match status" value="1"/>
</dbReference>
<keyword evidence="3" id="KW-0547">Nucleotide-binding</keyword>
<gene>
    <name evidence="3" type="ORF">EFBL_2711</name>
</gene>
<dbReference type="GO" id="GO:0004386">
    <property type="term" value="F:helicase activity"/>
    <property type="evidence" value="ECO:0007669"/>
    <property type="project" value="UniProtKB-KW"/>
</dbReference>
<dbReference type="InterPro" id="IPR014001">
    <property type="entry name" value="Helicase_ATP-bd"/>
</dbReference>
<keyword evidence="3" id="KW-0347">Helicase</keyword>